<dbReference type="InterPro" id="IPR027417">
    <property type="entry name" value="P-loop_NTPase"/>
</dbReference>
<evidence type="ECO:0000313" key="4">
    <source>
        <dbReference type="EMBL" id="KAF2318827.1"/>
    </source>
</evidence>
<evidence type="ECO:0000313" key="5">
    <source>
        <dbReference type="Proteomes" id="UP000467840"/>
    </source>
</evidence>
<dbReference type="InterPro" id="IPR002182">
    <property type="entry name" value="NB-ARC"/>
</dbReference>
<dbReference type="Proteomes" id="UP000467840">
    <property type="component" value="Chromosome 10"/>
</dbReference>
<dbReference type="Gene3D" id="3.40.50.300">
    <property type="entry name" value="P-loop containing nucleotide triphosphate hydrolases"/>
    <property type="match status" value="1"/>
</dbReference>
<dbReference type="SMART" id="SM00382">
    <property type="entry name" value="AAA"/>
    <property type="match status" value="1"/>
</dbReference>
<sequence length="496" mass="56197">MALETILAIVPTVIEWTFGPVKRHLSYAFNYKSKVEKLKNQIKKLTSQRDGLQQSVDQATRQGDRINDNVQEWLTSVNKAIEEAEEAVIGEEQAKERCFFGVIPNLKKRYQLSKKAEKEALAVVELQGEGRFDRISYRPLLEPIVTPSVYDNEALHSRVSILKKVMDALMDPDVNMIGVYGMGGIGKTTLANEIHRKAIEDKLFDVVVMATVSETPELRKIQGTIADMLGMKLEEETEEGRACRLRQRLINEKKILIILDDIWEQLEPKKVGIPFGSDHKGCKLLLTSRREDLLSREMGTQASFELRVLSVAEAWSLFETMVVARALKNKDLHEWKDALKELSRVDNEGIQAKVYSALELSYNHLASDEVKSFFLLCALFAQSDIRVRDLLLYGIGLDLLRSKNTVEDARNRVDKLISGLKASCLLLDGEKNGSVKMHDVVRDAALSIASKSQLLFTFRDIIELKEWPTGISETAPKFLYLTVKYMSFLNSWSAQN</sequence>
<keyword evidence="1" id="KW-0611">Plant defense</keyword>
<dbReference type="PRINTS" id="PR00364">
    <property type="entry name" value="DISEASERSIST"/>
</dbReference>
<proteinExistence type="predicted"/>
<dbReference type="AlphaFoldDB" id="A0A6A6N0B6"/>
<dbReference type="InterPro" id="IPR003593">
    <property type="entry name" value="AAA+_ATPase"/>
</dbReference>
<feature type="coiled-coil region" evidence="2">
    <location>
        <begin position="28"/>
        <end position="94"/>
    </location>
</feature>
<comment type="caution">
    <text evidence="4">The sequence shown here is derived from an EMBL/GenBank/DDBJ whole genome shotgun (WGS) entry which is preliminary data.</text>
</comment>
<dbReference type="EMBL" id="JAAGAX010000003">
    <property type="protein sequence ID" value="KAF2318827.1"/>
    <property type="molecule type" value="Genomic_DNA"/>
</dbReference>
<dbReference type="InterPro" id="IPR050905">
    <property type="entry name" value="Plant_NBS-LRR"/>
</dbReference>
<name>A0A6A6N0B6_HEVBR</name>
<dbReference type="GO" id="GO:0006952">
    <property type="term" value="P:defense response"/>
    <property type="evidence" value="ECO:0007669"/>
    <property type="project" value="UniProtKB-KW"/>
</dbReference>
<dbReference type="PANTHER" id="PTHR33463">
    <property type="entry name" value="NB-ARC DOMAIN-CONTAINING PROTEIN-RELATED"/>
    <property type="match status" value="1"/>
</dbReference>
<organism evidence="4 5">
    <name type="scientific">Hevea brasiliensis</name>
    <name type="common">Para rubber tree</name>
    <name type="synonym">Siphonia brasiliensis</name>
    <dbReference type="NCBI Taxonomy" id="3981"/>
    <lineage>
        <taxon>Eukaryota</taxon>
        <taxon>Viridiplantae</taxon>
        <taxon>Streptophyta</taxon>
        <taxon>Embryophyta</taxon>
        <taxon>Tracheophyta</taxon>
        <taxon>Spermatophyta</taxon>
        <taxon>Magnoliopsida</taxon>
        <taxon>eudicotyledons</taxon>
        <taxon>Gunneridae</taxon>
        <taxon>Pentapetalae</taxon>
        <taxon>rosids</taxon>
        <taxon>fabids</taxon>
        <taxon>Malpighiales</taxon>
        <taxon>Euphorbiaceae</taxon>
        <taxon>Crotonoideae</taxon>
        <taxon>Micrandreae</taxon>
        <taxon>Hevea</taxon>
    </lineage>
</organism>
<dbReference type="Pfam" id="PF00931">
    <property type="entry name" value="NB-ARC"/>
    <property type="match status" value="1"/>
</dbReference>
<reference evidence="4 5" key="1">
    <citation type="journal article" date="2020" name="Mol. Plant">
        <title>The Chromosome-Based Rubber Tree Genome Provides New Insights into Spurge Genome Evolution and Rubber Biosynthesis.</title>
        <authorList>
            <person name="Liu J."/>
            <person name="Shi C."/>
            <person name="Shi C.C."/>
            <person name="Li W."/>
            <person name="Zhang Q.J."/>
            <person name="Zhang Y."/>
            <person name="Li K."/>
            <person name="Lu H.F."/>
            <person name="Shi C."/>
            <person name="Zhu S.T."/>
            <person name="Xiao Z.Y."/>
            <person name="Nan H."/>
            <person name="Yue Y."/>
            <person name="Zhu X.G."/>
            <person name="Wu Y."/>
            <person name="Hong X.N."/>
            <person name="Fan G.Y."/>
            <person name="Tong Y."/>
            <person name="Zhang D."/>
            <person name="Mao C.L."/>
            <person name="Liu Y.L."/>
            <person name="Hao S.J."/>
            <person name="Liu W.Q."/>
            <person name="Lv M.Q."/>
            <person name="Zhang H.B."/>
            <person name="Liu Y."/>
            <person name="Hu-Tang G.R."/>
            <person name="Wang J.P."/>
            <person name="Wang J.H."/>
            <person name="Sun Y.H."/>
            <person name="Ni S.B."/>
            <person name="Chen W.B."/>
            <person name="Zhang X.C."/>
            <person name="Jiao Y.N."/>
            <person name="Eichler E.E."/>
            <person name="Li G.H."/>
            <person name="Liu X."/>
            <person name="Gao L.Z."/>
        </authorList>
    </citation>
    <scope>NUCLEOTIDE SEQUENCE [LARGE SCALE GENOMIC DNA]</scope>
    <source>
        <strain evidence="5">cv. GT1</strain>
        <tissue evidence="4">Leaf</tissue>
    </source>
</reference>
<keyword evidence="5" id="KW-1185">Reference proteome</keyword>
<evidence type="ECO:0000259" key="3">
    <source>
        <dbReference type="SMART" id="SM00382"/>
    </source>
</evidence>
<keyword evidence="2" id="KW-0175">Coiled coil</keyword>
<protein>
    <recommendedName>
        <fullName evidence="3">AAA+ ATPase domain-containing protein</fullName>
    </recommendedName>
</protein>
<dbReference type="PANTHER" id="PTHR33463:SF181">
    <property type="entry name" value="AAA+ ATPASE DOMAIN-CONTAINING PROTEIN"/>
    <property type="match status" value="1"/>
</dbReference>
<dbReference type="FunFam" id="3.40.50.300:FF:001091">
    <property type="entry name" value="Probable disease resistance protein At1g61300"/>
    <property type="match status" value="1"/>
</dbReference>
<evidence type="ECO:0000256" key="2">
    <source>
        <dbReference type="SAM" id="Coils"/>
    </source>
</evidence>
<dbReference type="SUPFAM" id="SSF52540">
    <property type="entry name" value="P-loop containing nucleoside triphosphate hydrolases"/>
    <property type="match status" value="1"/>
</dbReference>
<evidence type="ECO:0000256" key="1">
    <source>
        <dbReference type="ARBA" id="ARBA00022821"/>
    </source>
</evidence>
<accession>A0A6A6N0B6</accession>
<feature type="domain" description="AAA+ ATPase" evidence="3">
    <location>
        <begin position="173"/>
        <end position="313"/>
    </location>
</feature>
<dbReference type="GO" id="GO:0043531">
    <property type="term" value="F:ADP binding"/>
    <property type="evidence" value="ECO:0007669"/>
    <property type="project" value="InterPro"/>
</dbReference>
<gene>
    <name evidence="4" type="ORF">GH714_011021</name>
</gene>